<dbReference type="PANTHER" id="PTHR38050:SF2">
    <property type="entry name" value="FERULOYL ESTERASE C-RELATED"/>
    <property type="match status" value="1"/>
</dbReference>
<keyword evidence="2" id="KW-0964">Secreted</keyword>
<evidence type="ECO:0000256" key="2">
    <source>
        <dbReference type="ARBA" id="ARBA00022525"/>
    </source>
</evidence>
<dbReference type="InterPro" id="IPR000801">
    <property type="entry name" value="Esterase-like"/>
</dbReference>
<dbReference type="PANTHER" id="PTHR38050">
    <property type="match status" value="1"/>
</dbReference>
<dbReference type="GO" id="GO:0045493">
    <property type="term" value="P:xylan catabolic process"/>
    <property type="evidence" value="ECO:0007669"/>
    <property type="project" value="UniProtKB-KW"/>
</dbReference>
<keyword evidence="3" id="KW-0858">Xylan degradation</keyword>
<dbReference type="EMBL" id="RQHV01000042">
    <property type="protein sequence ID" value="TGN11196.1"/>
    <property type="molecule type" value="Genomic_DNA"/>
</dbReference>
<dbReference type="InterPro" id="IPR043595">
    <property type="entry name" value="FaeB/C/D"/>
</dbReference>
<dbReference type="GO" id="GO:0030600">
    <property type="term" value="F:feruloyl esterase activity"/>
    <property type="evidence" value="ECO:0007669"/>
    <property type="project" value="InterPro"/>
</dbReference>
<evidence type="ECO:0000256" key="7">
    <source>
        <dbReference type="ARBA" id="ARBA00023326"/>
    </source>
</evidence>
<dbReference type="Gene3D" id="3.40.50.1820">
    <property type="entry name" value="alpha/beta hydrolase"/>
    <property type="match status" value="1"/>
</dbReference>
<dbReference type="PROSITE" id="PS51257">
    <property type="entry name" value="PROKAR_LIPOPROTEIN"/>
    <property type="match status" value="1"/>
</dbReference>
<keyword evidence="9" id="KW-1185">Reference proteome</keyword>
<protein>
    <submittedName>
        <fullName evidence="8">Poly(3-hydroxybutyrate) depolymerase</fullName>
    </submittedName>
</protein>
<keyword evidence="7" id="KW-0624">Polysaccharide degradation</keyword>
<dbReference type="SUPFAM" id="SSF53474">
    <property type="entry name" value="alpha/beta-Hydrolases"/>
    <property type="match status" value="1"/>
</dbReference>
<evidence type="ECO:0000313" key="8">
    <source>
        <dbReference type="EMBL" id="TGN11196.1"/>
    </source>
</evidence>
<accession>A0A4R9LSF0</accession>
<evidence type="ECO:0000256" key="1">
    <source>
        <dbReference type="ARBA" id="ARBA00004613"/>
    </source>
</evidence>
<dbReference type="Proteomes" id="UP000298264">
    <property type="component" value="Unassembled WGS sequence"/>
</dbReference>
<proteinExistence type="predicted"/>
<name>A0A4R9LSF0_9LEPT</name>
<dbReference type="GO" id="GO:0005576">
    <property type="term" value="C:extracellular region"/>
    <property type="evidence" value="ECO:0007669"/>
    <property type="project" value="UniProtKB-SubCell"/>
</dbReference>
<gene>
    <name evidence="8" type="ORF">EHS11_07180</name>
</gene>
<evidence type="ECO:0000256" key="4">
    <source>
        <dbReference type="ARBA" id="ARBA00022729"/>
    </source>
</evidence>
<evidence type="ECO:0000313" key="9">
    <source>
        <dbReference type="Proteomes" id="UP000298264"/>
    </source>
</evidence>
<sequence>MMRVLFFIFMFSFFSCKTLPKFIPVQSHKSSHITSNGIERSFRYLLPPNYKTNTLPLIFVLHGGGGNSEAMIYLTRLSERVDQDRFIVVYPEGFANRWNDGRGIKHSITDQKNTEDVLFFRDMVAYFKKNYMIDESRIHVVGLSNGGFMAQRLACEAPDIFASSFSVAATTSKFIFQNCSLNGPLSMGFIFGKKDDIVPYNGGTIYIPKNPLNDKDRIGAGESISFQDSLKFWSEKLQCTSENKRYIQGLKQKINKDIVRYDFESANPSLKLRAFLLENGGHIWPHGFFYHNDKKYGYLSEDLDASSAVLDFFKETPKTNYLGGN</sequence>
<keyword evidence="5" id="KW-0378">Hydrolase</keyword>
<dbReference type="OrthoDB" id="9767239at2"/>
<comment type="subcellular location">
    <subcellularLocation>
        <location evidence="1">Secreted</location>
    </subcellularLocation>
</comment>
<keyword evidence="6" id="KW-0119">Carbohydrate metabolism</keyword>
<keyword evidence="4" id="KW-0732">Signal</keyword>
<comment type="caution">
    <text evidence="8">The sequence shown here is derived from an EMBL/GenBank/DDBJ whole genome shotgun (WGS) entry which is preliminary data.</text>
</comment>
<evidence type="ECO:0000256" key="5">
    <source>
        <dbReference type="ARBA" id="ARBA00022801"/>
    </source>
</evidence>
<dbReference type="InterPro" id="IPR029058">
    <property type="entry name" value="AB_hydrolase_fold"/>
</dbReference>
<evidence type="ECO:0000256" key="3">
    <source>
        <dbReference type="ARBA" id="ARBA00022651"/>
    </source>
</evidence>
<dbReference type="AlphaFoldDB" id="A0A4R9LSF0"/>
<organism evidence="8 9">
    <name type="scientific">Leptospira ilyithenensis</name>
    <dbReference type="NCBI Taxonomy" id="2484901"/>
    <lineage>
        <taxon>Bacteria</taxon>
        <taxon>Pseudomonadati</taxon>
        <taxon>Spirochaetota</taxon>
        <taxon>Spirochaetia</taxon>
        <taxon>Leptospirales</taxon>
        <taxon>Leptospiraceae</taxon>
        <taxon>Leptospira</taxon>
    </lineage>
</organism>
<evidence type="ECO:0000256" key="6">
    <source>
        <dbReference type="ARBA" id="ARBA00023277"/>
    </source>
</evidence>
<reference evidence="8" key="1">
    <citation type="journal article" date="2019" name="PLoS Negl. Trop. Dis.">
        <title>Revisiting the worldwide diversity of Leptospira species in the environment.</title>
        <authorList>
            <person name="Vincent A.T."/>
            <person name="Schiettekatte O."/>
            <person name="Bourhy P."/>
            <person name="Veyrier F.J."/>
            <person name="Picardeau M."/>
        </authorList>
    </citation>
    <scope>NUCLEOTIDE SEQUENCE [LARGE SCALE GENOMIC DNA]</scope>
    <source>
        <strain evidence="8">201400974</strain>
    </source>
</reference>
<dbReference type="Pfam" id="PF00756">
    <property type="entry name" value="Esterase"/>
    <property type="match status" value="1"/>
</dbReference>